<dbReference type="PRINTS" id="PR01036">
    <property type="entry name" value="TCRTETB"/>
</dbReference>
<dbReference type="RefSeq" id="WP_204602052.1">
    <property type="nucleotide sequence ID" value="NZ_JBHSED010000065.1"/>
</dbReference>
<dbReference type="SUPFAM" id="SSF103473">
    <property type="entry name" value="MFS general substrate transporter"/>
    <property type="match status" value="1"/>
</dbReference>
<dbReference type="Gene3D" id="1.20.1720.10">
    <property type="entry name" value="Multidrug resistance protein D"/>
    <property type="match status" value="1"/>
</dbReference>
<comment type="caution">
    <text evidence="9">The sequence shown here is derived from an EMBL/GenBank/DDBJ whole genome shotgun (WGS) entry which is preliminary data.</text>
</comment>
<dbReference type="EMBL" id="JBHSED010000065">
    <property type="protein sequence ID" value="MFC4306782.1"/>
    <property type="molecule type" value="Genomic_DNA"/>
</dbReference>
<feature type="transmembrane region" description="Helical" evidence="7">
    <location>
        <begin position="148"/>
        <end position="169"/>
    </location>
</feature>
<reference evidence="10" key="1">
    <citation type="journal article" date="2019" name="Int. J. Syst. Evol. Microbiol.">
        <title>The Global Catalogue of Microorganisms (GCM) 10K type strain sequencing project: providing services to taxonomists for standard genome sequencing and annotation.</title>
        <authorList>
            <consortium name="The Broad Institute Genomics Platform"/>
            <consortium name="The Broad Institute Genome Sequencing Center for Infectious Disease"/>
            <person name="Wu L."/>
            <person name="Ma J."/>
        </authorList>
    </citation>
    <scope>NUCLEOTIDE SEQUENCE [LARGE SCALE GENOMIC DNA]</scope>
    <source>
        <strain evidence="10">CGMCC 4.1641</strain>
    </source>
</reference>
<feature type="transmembrane region" description="Helical" evidence="7">
    <location>
        <begin position="87"/>
        <end position="106"/>
    </location>
</feature>
<evidence type="ECO:0000256" key="7">
    <source>
        <dbReference type="SAM" id="Phobius"/>
    </source>
</evidence>
<keyword evidence="6 7" id="KW-0472">Membrane</keyword>
<dbReference type="CDD" id="cd17503">
    <property type="entry name" value="MFS_LmrB_MDR_like"/>
    <property type="match status" value="1"/>
</dbReference>
<dbReference type="Pfam" id="PF07690">
    <property type="entry name" value="MFS_1"/>
    <property type="match status" value="1"/>
</dbReference>
<evidence type="ECO:0000313" key="9">
    <source>
        <dbReference type="EMBL" id="MFC4306782.1"/>
    </source>
</evidence>
<feature type="transmembrane region" description="Helical" evidence="7">
    <location>
        <begin position="237"/>
        <end position="256"/>
    </location>
</feature>
<feature type="transmembrane region" description="Helical" evidence="7">
    <location>
        <begin position="63"/>
        <end position="82"/>
    </location>
</feature>
<evidence type="ECO:0000256" key="1">
    <source>
        <dbReference type="ARBA" id="ARBA00004651"/>
    </source>
</evidence>
<keyword evidence="2" id="KW-0813">Transport</keyword>
<keyword evidence="5 7" id="KW-1133">Transmembrane helix</keyword>
<keyword evidence="10" id="KW-1185">Reference proteome</keyword>
<organism evidence="9 10">
    <name type="scientific">Cohnella boryungensis</name>
    <dbReference type="NCBI Taxonomy" id="768479"/>
    <lineage>
        <taxon>Bacteria</taxon>
        <taxon>Bacillati</taxon>
        <taxon>Bacillota</taxon>
        <taxon>Bacilli</taxon>
        <taxon>Bacillales</taxon>
        <taxon>Paenibacillaceae</taxon>
        <taxon>Cohnella</taxon>
    </lineage>
</organism>
<feature type="transmembrane region" description="Helical" evidence="7">
    <location>
        <begin position="405"/>
        <end position="426"/>
    </location>
</feature>
<feature type="domain" description="Major facilitator superfamily (MFS) profile" evidence="8">
    <location>
        <begin position="21"/>
        <end position="480"/>
    </location>
</feature>
<accession>A0ABV8SIH2</accession>
<name>A0ABV8SIH2_9BACL</name>
<dbReference type="InterPro" id="IPR036259">
    <property type="entry name" value="MFS_trans_sf"/>
</dbReference>
<proteinExistence type="predicted"/>
<dbReference type="PANTHER" id="PTHR42718:SF43">
    <property type="entry name" value="LINCOMYCIN RESISTANCE PROTEIN LMRB"/>
    <property type="match status" value="1"/>
</dbReference>
<dbReference type="InterPro" id="IPR011701">
    <property type="entry name" value="MFS"/>
</dbReference>
<dbReference type="Gene3D" id="1.20.1250.20">
    <property type="entry name" value="MFS general substrate transporter like domains"/>
    <property type="match status" value="1"/>
</dbReference>
<evidence type="ECO:0000256" key="6">
    <source>
        <dbReference type="ARBA" id="ARBA00023136"/>
    </source>
</evidence>
<evidence type="ECO:0000256" key="5">
    <source>
        <dbReference type="ARBA" id="ARBA00022989"/>
    </source>
</evidence>
<feature type="transmembrane region" description="Helical" evidence="7">
    <location>
        <begin position="341"/>
        <end position="360"/>
    </location>
</feature>
<protein>
    <submittedName>
        <fullName evidence="9">DHA2 family efflux MFS transporter permease subunit</fullName>
    </submittedName>
</protein>
<evidence type="ECO:0000313" key="10">
    <source>
        <dbReference type="Proteomes" id="UP001595755"/>
    </source>
</evidence>
<dbReference type="InterPro" id="IPR020846">
    <property type="entry name" value="MFS_dom"/>
</dbReference>
<feature type="transmembrane region" description="Helical" evidence="7">
    <location>
        <begin position="112"/>
        <end position="136"/>
    </location>
</feature>
<feature type="transmembrane region" description="Helical" evidence="7">
    <location>
        <begin position="21"/>
        <end position="43"/>
    </location>
</feature>
<feature type="transmembrane region" description="Helical" evidence="7">
    <location>
        <begin position="457"/>
        <end position="476"/>
    </location>
</feature>
<keyword evidence="4 7" id="KW-0812">Transmembrane</keyword>
<feature type="transmembrane region" description="Helical" evidence="7">
    <location>
        <begin position="206"/>
        <end position="225"/>
    </location>
</feature>
<feature type="transmembrane region" description="Helical" evidence="7">
    <location>
        <begin position="307"/>
        <end position="329"/>
    </location>
</feature>
<evidence type="ECO:0000256" key="2">
    <source>
        <dbReference type="ARBA" id="ARBA00022448"/>
    </source>
</evidence>
<evidence type="ECO:0000256" key="3">
    <source>
        <dbReference type="ARBA" id="ARBA00022475"/>
    </source>
</evidence>
<evidence type="ECO:0000259" key="8">
    <source>
        <dbReference type="PROSITE" id="PS50850"/>
    </source>
</evidence>
<dbReference type="PANTHER" id="PTHR42718">
    <property type="entry name" value="MAJOR FACILITATOR SUPERFAMILY MULTIDRUG TRANSPORTER MFSC"/>
    <property type="match status" value="1"/>
</dbReference>
<keyword evidence="3" id="KW-1003">Cell membrane</keyword>
<feature type="transmembrane region" description="Helical" evidence="7">
    <location>
        <begin position="276"/>
        <end position="301"/>
    </location>
</feature>
<sequence>MILEASVGAGQGNVKVKIAPIMFSLMIAGFVGTFNETALNIALSNFIQVFSITESTVQWLTTGYLLTLGILVPISGLLMQWFTTRQLFLTAVIVSLIGAAVGAMAGSFEVLLAARILQAVGTGLLLPLMFNTVLIMFPAHKRGMAMGLITMIFTAAPAVGPAVSGLLIAHLSWHWIFWLSFALMLLALCIGSLYMQNVSTVTKPRIDVLSLMMSTVGFGGIVFGLSNAGEGDAGWSGSKVVLALSIGGIALACFVVRQLRMDRPIMNLRALKHRMFLVGTVLIFVCMMVNLMAVLLLPMFLIRVLEMSTLSAAIVLLPGGILFGVLSPVIGRLFDRFGPKWLVIPGFILASAAVWFLTTLTAASTLVFITSVHMCLMLGLLLAWMPAQTNGLNQLPREMHRDGTAIMNTLSQIAGAVGVAMAVTLMTGGAGKYMQQVERVVEHSFTNAALTAGIQDAFGLALLIAIAAAVLSLFVTRVKVKMHR</sequence>
<feature type="transmembrane region" description="Helical" evidence="7">
    <location>
        <begin position="366"/>
        <end position="384"/>
    </location>
</feature>
<dbReference type="InterPro" id="IPR004638">
    <property type="entry name" value="EmrB-like"/>
</dbReference>
<feature type="transmembrane region" description="Helical" evidence="7">
    <location>
        <begin position="175"/>
        <end position="194"/>
    </location>
</feature>
<dbReference type="Proteomes" id="UP001595755">
    <property type="component" value="Unassembled WGS sequence"/>
</dbReference>
<dbReference type="PROSITE" id="PS50850">
    <property type="entry name" value="MFS"/>
    <property type="match status" value="1"/>
</dbReference>
<evidence type="ECO:0000256" key="4">
    <source>
        <dbReference type="ARBA" id="ARBA00022692"/>
    </source>
</evidence>
<comment type="subcellular location">
    <subcellularLocation>
        <location evidence="1">Cell membrane</location>
        <topology evidence="1">Multi-pass membrane protein</topology>
    </subcellularLocation>
</comment>
<gene>
    <name evidence="9" type="ORF">ACFO1S_25510</name>
</gene>
<dbReference type="NCBIfam" id="TIGR00711">
    <property type="entry name" value="efflux_EmrB"/>
    <property type="match status" value="1"/>
</dbReference>